<dbReference type="EMBL" id="CP059735">
    <property type="protein sequence ID" value="WDD97128.1"/>
    <property type="molecule type" value="Genomic_DNA"/>
</dbReference>
<organism evidence="1 2">
    <name type="scientific">Thalassomonas actiniarum</name>
    <dbReference type="NCBI Taxonomy" id="485447"/>
    <lineage>
        <taxon>Bacteria</taxon>
        <taxon>Pseudomonadati</taxon>
        <taxon>Pseudomonadota</taxon>
        <taxon>Gammaproteobacteria</taxon>
        <taxon>Alteromonadales</taxon>
        <taxon>Colwelliaceae</taxon>
        <taxon>Thalassomonas</taxon>
    </lineage>
</organism>
<dbReference type="RefSeq" id="WP_044831741.1">
    <property type="nucleotide sequence ID" value="NZ_CP059735.1"/>
</dbReference>
<dbReference type="Proteomes" id="UP000032568">
    <property type="component" value="Chromosome"/>
</dbReference>
<proteinExistence type="predicted"/>
<evidence type="ECO:0000313" key="2">
    <source>
        <dbReference type="Proteomes" id="UP000032568"/>
    </source>
</evidence>
<reference evidence="1 2" key="2">
    <citation type="journal article" date="2022" name="Mar. Drugs">
        <title>Bioassay-Guided Fractionation Leads to the Detection of Cholic Acid Generated by the Rare Thalassomonas sp.</title>
        <authorList>
            <person name="Pheiffer F."/>
            <person name="Schneider Y.K."/>
            <person name="Hansen E.H."/>
            <person name="Andersen J.H."/>
            <person name="Isaksson J."/>
            <person name="Busche T."/>
            <person name="R C."/>
            <person name="Kalinowski J."/>
            <person name="Zyl L.V."/>
            <person name="Trindade M."/>
        </authorList>
    </citation>
    <scope>NUCLEOTIDE SEQUENCE [LARGE SCALE GENOMIC DNA]</scope>
    <source>
        <strain evidence="1 2">A5K-106</strain>
    </source>
</reference>
<reference evidence="1 2" key="1">
    <citation type="journal article" date="2015" name="Genome Announc.">
        <title>Draft Genome Sequences of Marine Isolates of Thalassomonas viridans and Thalassomonas actiniarum.</title>
        <authorList>
            <person name="Olonade I."/>
            <person name="van Zyl L.J."/>
            <person name="Trindade M."/>
        </authorList>
    </citation>
    <scope>NUCLEOTIDE SEQUENCE [LARGE SCALE GENOMIC DNA]</scope>
    <source>
        <strain evidence="1 2">A5K-106</strain>
    </source>
</reference>
<dbReference type="AlphaFoldDB" id="A0AAE9YMW0"/>
<dbReference type="KEGG" id="tact:SG35_017430"/>
<accession>A0AAE9YMW0</accession>
<sequence>MNIGNVSSGTSSCQYMDVYMVEQHMHFQPGSEWLIQAGFIDSNCADGYRMEHCYQAESFTGIFIFETFFQNLWWAQPQYMVC</sequence>
<protein>
    <submittedName>
        <fullName evidence="1">Uncharacterized protein</fullName>
    </submittedName>
</protein>
<name>A0AAE9YMW0_9GAMM</name>
<gene>
    <name evidence="1" type="ORF">SG35_017430</name>
</gene>
<keyword evidence="2" id="KW-1185">Reference proteome</keyword>
<evidence type="ECO:0000313" key="1">
    <source>
        <dbReference type="EMBL" id="WDD97128.1"/>
    </source>
</evidence>